<protein>
    <recommendedName>
        <fullName evidence="4">Secreted protein</fullName>
    </recommendedName>
</protein>
<keyword evidence="1" id="KW-0732">Signal</keyword>
<dbReference type="AlphaFoldDB" id="A0A9P6N9P0"/>
<comment type="caution">
    <text evidence="2">The sequence shown here is derived from an EMBL/GenBank/DDBJ whole genome shotgun (WGS) entry which is preliminary data.</text>
</comment>
<accession>A0A9P6N9P0</accession>
<dbReference type="EMBL" id="MU167457">
    <property type="protein sequence ID" value="KAG0140282.1"/>
    <property type="molecule type" value="Genomic_DNA"/>
</dbReference>
<proteinExistence type="predicted"/>
<name>A0A9P6N9P0_9BASI</name>
<evidence type="ECO:0008006" key="4">
    <source>
        <dbReference type="Google" id="ProtNLM"/>
    </source>
</evidence>
<dbReference type="Proteomes" id="UP000886653">
    <property type="component" value="Unassembled WGS sequence"/>
</dbReference>
<evidence type="ECO:0000313" key="3">
    <source>
        <dbReference type="Proteomes" id="UP000886653"/>
    </source>
</evidence>
<gene>
    <name evidence="2" type="ORF">CROQUDRAFT_136776</name>
</gene>
<organism evidence="2 3">
    <name type="scientific">Cronartium quercuum f. sp. fusiforme G11</name>
    <dbReference type="NCBI Taxonomy" id="708437"/>
    <lineage>
        <taxon>Eukaryota</taxon>
        <taxon>Fungi</taxon>
        <taxon>Dikarya</taxon>
        <taxon>Basidiomycota</taxon>
        <taxon>Pucciniomycotina</taxon>
        <taxon>Pucciniomycetes</taxon>
        <taxon>Pucciniales</taxon>
        <taxon>Coleosporiaceae</taxon>
        <taxon>Cronartium</taxon>
    </lineage>
</organism>
<evidence type="ECO:0000313" key="2">
    <source>
        <dbReference type="EMBL" id="KAG0140282.1"/>
    </source>
</evidence>
<reference evidence="2" key="1">
    <citation type="submission" date="2013-11" db="EMBL/GenBank/DDBJ databases">
        <title>Genome sequence of the fusiform rust pathogen reveals effectors for host alternation and coevolution with pine.</title>
        <authorList>
            <consortium name="DOE Joint Genome Institute"/>
            <person name="Smith K."/>
            <person name="Pendleton A."/>
            <person name="Kubisiak T."/>
            <person name="Anderson C."/>
            <person name="Salamov A."/>
            <person name="Aerts A."/>
            <person name="Riley R."/>
            <person name="Clum A."/>
            <person name="Lindquist E."/>
            <person name="Ence D."/>
            <person name="Campbell M."/>
            <person name="Kronenberg Z."/>
            <person name="Feau N."/>
            <person name="Dhillon B."/>
            <person name="Hamelin R."/>
            <person name="Burleigh J."/>
            <person name="Smith J."/>
            <person name="Yandell M."/>
            <person name="Nelson C."/>
            <person name="Grigoriev I."/>
            <person name="Davis J."/>
        </authorList>
    </citation>
    <scope>NUCLEOTIDE SEQUENCE</scope>
    <source>
        <strain evidence="2">G11</strain>
    </source>
</reference>
<evidence type="ECO:0000256" key="1">
    <source>
        <dbReference type="SAM" id="SignalP"/>
    </source>
</evidence>
<keyword evidence="3" id="KW-1185">Reference proteome</keyword>
<feature type="signal peptide" evidence="1">
    <location>
        <begin position="1"/>
        <end position="16"/>
    </location>
</feature>
<sequence>MIWKLIIFDLIFFASSILLMRESMSHCLRVERASPPMVIWHMFIKLSGPWPQFYFLEGCWVGVGAGPCCSGLTGACLDAVKPALVLGVMPRVWITMSSWHCRPTSLVLRALGTLKVNELEEAVEEVL</sequence>
<feature type="chain" id="PRO_5040450769" description="Secreted protein" evidence="1">
    <location>
        <begin position="17"/>
        <end position="127"/>
    </location>
</feature>